<protein>
    <submittedName>
        <fullName evidence="1">Uncharacterized protein</fullName>
    </submittedName>
</protein>
<evidence type="ECO:0000313" key="2">
    <source>
        <dbReference type="Proteomes" id="UP000000268"/>
    </source>
</evidence>
<dbReference type="KEGG" id="amr:AM1_0374"/>
<dbReference type="AlphaFoldDB" id="B0C9Z0"/>
<dbReference type="Proteomes" id="UP000000268">
    <property type="component" value="Chromosome"/>
</dbReference>
<sequence length="44" mass="5180">MLKKVTLTRYFKTGYICLILAITKSSLKNLQKEIILLKLELFSY</sequence>
<keyword evidence="2" id="KW-1185">Reference proteome</keyword>
<accession>B0C9Z0</accession>
<gene>
    <name evidence="1" type="ordered locus">AM1_0374</name>
</gene>
<dbReference type="HOGENOM" id="CLU_3210965_0_0_3"/>
<dbReference type="EMBL" id="CP000828">
    <property type="protein sequence ID" value="ABW25430.1"/>
    <property type="molecule type" value="Genomic_DNA"/>
</dbReference>
<reference evidence="1 2" key="1">
    <citation type="journal article" date="2008" name="Proc. Natl. Acad. Sci. U.S.A.">
        <title>Niche adaptation and genome expansion in the chlorophyll d-producing cyanobacterium Acaryochloris marina.</title>
        <authorList>
            <person name="Swingley W.D."/>
            <person name="Chen M."/>
            <person name="Cheung P.C."/>
            <person name="Conrad A.L."/>
            <person name="Dejesa L.C."/>
            <person name="Hao J."/>
            <person name="Honchak B.M."/>
            <person name="Karbach L.E."/>
            <person name="Kurdoglu A."/>
            <person name="Lahiri S."/>
            <person name="Mastrian S.D."/>
            <person name="Miyashita H."/>
            <person name="Page L."/>
            <person name="Ramakrishna P."/>
            <person name="Satoh S."/>
            <person name="Sattley W.M."/>
            <person name="Shimada Y."/>
            <person name="Taylor H.L."/>
            <person name="Tomo T."/>
            <person name="Tsuchiya T."/>
            <person name="Wang Z.T."/>
            <person name="Raymond J."/>
            <person name="Mimuro M."/>
            <person name="Blankenship R.E."/>
            <person name="Touchman J.W."/>
        </authorList>
    </citation>
    <scope>NUCLEOTIDE SEQUENCE [LARGE SCALE GENOMIC DNA]</scope>
    <source>
        <strain evidence="2">MBIC 11017</strain>
    </source>
</reference>
<evidence type="ECO:0000313" key="1">
    <source>
        <dbReference type="EMBL" id="ABW25430.1"/>
    </source>
</evidence>
<organism evidence="1 2">
    <name type="scientific">Acaryochloris marina (strain MBIC 11017)</name>
    <dbReference type="NCBI Taxonomy" id="329726"/>
    <lineage>
        <taxon>Bacteria</taxon>
        <taxon>Bacillati</taxon>
        <taxon>Cyanobacteriota</taxon>
        <taxon>Cyanophyceae</taxon>
        <taxon>Acaryochloridales</taxon>
        <taxon>Acaryochloridaceae</taxon>
        <taxon>Acaryochloris</taxon>
    </lineage>
</organism>
<name>B0C9Z0_ACAM1</name>
<proteinExistence type="predicted"/>